<dbReference type="AlphaFoldDB" id="A0A926D4M1"/>
<dbReference type="Pfam" id="PF10050">
    <property type="entry name" value="DUF2284"/>
    <property type="match status" value="1"/>
</dbReference>
<protein>
    <submittedName>
        <fullName evidence="1">DUF2284 domain-containing protein</fullName>
    </submittedName>
</protein>
<sequence length="173" mass="19747">MRRTEYLDILIHEGLKLGAKDVVGFEIDDIVFDQRTLLKCMFGCEDWGKGHTCPSRPGSPSLDRYQRIFKEYEWGVIIHAEDKKTSQLVSLALERRAFADDYYFAFSLSDCALCSRCAGKSGEPCNHVRDARPAFQSVGIDVFATVRRFNLPIHTLTDPEGEIQNWYSAVFIE</sequence>
<dbReference type="Proteomes" id="UP000623172">
    <property type="component" value="Unassembled WGS sequence"/>
</dbReference>
<comment type="caution">
    <text evidence="1">The sequence shown here is derived from an EMBL/GenBank/DDBJ whole genome shotgun (WGS) entry which is preliminary data.</text>
</comment>
<reference evidence="1" key="1">
    <citation type="submission" date="2020-08" db="EMBL/GenBank/DDBJ databases">
        <title>Genome public.</title>
        <authorList>
            <person name="Liu C."/>
            <person name="Sun Q."/>
        </authorList>
    </citation>
    <scope>NUCLEOTIDE SEQUENCE</scope>
    <source>
        <strain evidence="1">NSJ-53</strain>
    </source>
</reference>
<evidence type="ECO:0000313" key="1">
    <source>
        <dbReference type="EMBL" id="MBC8531382.1"/>
    </source>
</evidence>
<dbReference type="EMBL" id="JACRSR010000001">
    <property type="protein sequence ID" value="MBC8531382.1"/>
    <property type="molecule type" value="Genomic_DNA"/>
</dbReference>
<organism evidence="1 2">
    <name type="scientific">Gehongia tenuis</name>
    <dbReference type="NCBI Taxonomy" id="2763655"/>
    <lineage>
        <taxon>Bacteria</taxon>
        <taxon>Bacillati</taxon>
        <taxon>Bacillota</taxon>
        <taxon>Clostridia</taxon>
        <taxon>Christensenellales</taxon>
        <taxon>Christensenellaceae</taxon>
        <taxon>Gehongia</taxon>
    </lineage>
</organism>
<gene>
    <name evidence="1" type="ORF">H8696_05910</name>
</gene>
<keyword evidence="2" id="KW-1185">Reference proteome</keyword>
<dbReference type="InterPro" id="IPR019271">
    <property type="entry name" value="DUF2284_metal-binding"/>
</dbReference>
<dbReference type="RefSeq" id="WP_249315929.1">
    <property type="nucleotide sequence ID" value="NZ_JACRSR010000001.1"/>
</dbReference>
<proteinExistence type="predicted"/>
<accession>A0A926D4M1</accession>
<name>A0A926D4M1_9FIRM</name>
<evidence type="ECO:0000313" key="2">
    <source>
        <dbReference type="Proteomes" id="UP000623172"/>
    </source>
</evidence>